<dbReference type="AlphaFoldDB" id="A0A089NLR9"/>
<name>A0A089NLR9_9HYPH</name>
<accession>A0A089NLR9</accession>
<proteinExistence type="predicted"/>
<dbReference type="RefSeq" id="WP_043755507.1">
    <property type="nucleotide sequence ID" value="NZ_CP003811.1"/>
</dbReference>
<gene>
    <name evidence="2" type="ORF">MOC_0567</name>
</gene>
<evidence type="ECO:0000313" key="3">
    <source>
        <dbReference type="Proteomes" id="UP000029492"/>
    </source>
</evidence>
<dbReference type="Proteomes" id="UP000029492">
    <property type="component" value="Chromosome"/>
</dbReference>
<dbReference type="InterPro" id="IPR025496">
    <property type="entry name" value="DUF4387"/>
</dbReference>
<organism evidence="2 3">
    <name type="scientific">Methylobacterium oryzae CBMB20</name>
    <dbReference type="NCBI Taxonomy" id="693986"/>
    <lineage>
        <taxon>Bacteria</taxon>
        <taxon>Pseudomonadati</taxon>
        <taxon>Pseudomonadota</taxon>
        <taxon>Alphaproteobacteria</taxon>
        <taxon>Hyphomicrobiales</taxon>
        <taxon>Methylobacteriaceae</taxon>
        <taxon>Methylobacterium</taxon>
    </lineage>
</organism>
<dbReference type="STRING" id="693986.MOC_0567"/>
<dbReference type="Pfam" id="PF14330">
    <property type="entry name" value="DUF4387"/>
    <property type="match status" value="1"/>
</dbReference>
<dbReference type="eggNOG" id="ENOG5032RXZ">
    <property type="taxonomic scope" value="Bacteria"/>
</dbReference>
<evidence type="ECO:0000259" key="1">
    <source>
        <dbReference type="Pfam" id="PF14330"/>
    </source>
</evidence>
<reference evidence="2 3" key="1">
    <citation type="journal article" date="2014" name="PLoS ONE">
        <title>Genome Information of Methylobacterium oryzae, a Plant-Probiotic Methylotroph in the Phyllosphere.</title>
        <authorList>
            <person name="Kwak M.J."/>
            <person name="Jeong H."/>
            <person name="Madhaiyan M."/>
            <person name="Lee Y."/>
            <person name="Sa T.M."/>
            <person name="Oh T.K."/>
            <person name="Kim J.F."/>
        </authorList>
    </citation>
    <scope>NUCLEOTIDE SEQUENCE [LARGE SCALE GENOMIC DNA]</scope>
    <source>
        <strain evidence="2 3">CBMB20</strain>
    </source>
</reference>
<dbReference type="EMBL" id="CP003811">
    <property type="protein sequence ID" value="AIQ88322.1"/>
    <property type="molecule type" value="Genomic_DNA"/>
</dbReference>
<dbReference type="HOGENOM" id="CLU_153284_0_0_5"/>
<dbReference type="KEGG" id="mor:MOC_0567"/>
<sequence>MPRIRDIAQICKSKNAGPFLVTIDVLFEDHDVYRQVKATGVLNAALFAKLYGVAEEDVLFTPYDTAAAFKATLPRLVPAGDIGDTDVYGAQQHAPLLDVEIPIDRPSPA</sequence>
<keyword evidence="3" id="KW-1185">Reference proteome</keyword>
<feature type="domain" description="DUF4387" evidence="1">
    <location>
        <begin position="4"/>
        <end position="100"/>
    </location>
</feature>
<protein>
    <submittedName>
        <fullName evidence="2">Protein of unassigned function</fullName>
    </submittedName>
</protein>
<evidence type="ECO:0000313" key="2">
    <source>
        <dbReference type="EMBL" id="AIQ88322.1"/>
    </source>
</evidence>